<dbReference type="PROSITE" id="PS51450">
    <property type="entry name" value="LRR"/>
    <property type="match status" value="1"/>
</dbReference>
<dbReference type="InterPro" id="IPR001611">
    <property type="entry name" value="Leu-rich_rpt"/>
</dbReference>
<dbReference type="EMBL" id="MTYJ01000029">
    <property type="protein sequence ID" value="OQV20552.1"/>
    <property type="molecule type" value="Genomic_DNA"/>
</dbReference>
<name>A0A1W0WZL9_HYPEX</name>
<sequence length="464" mass="52434">MEEPMTFLTALEQKYSDEDYRVLFGSLICQERERQDQENSPASPEKRRNFMFPPYVVLQNFGIGRVEPSHQLAEWCVHLTEIDLSFNRINKWNEVLPLIQGMPALESLNLSFNPLKDIRLEDITPHQHHHHRTKTAVADHTGPLNRQIKRLILNGTLIDWPVVIALLRLVDGVEELHLSLNGYSELQSGTDHDEGKRSPSKVKELHVDGNQLASWETLMVIGGVFPALQTLFASQNPLCDLQKIENDALRSSFPALKKLHVNQIELEEWDALDKLNSIANLTDLRLLGTKLWANDTAPVTFGSPTKKSIIELTPRSHVIARLPNVQILNGTAVETLERMDAERAFLRHFHSQSPAPIRYPELEAKYGHLKPLAHVDLGAPVFVAVSLTTPTFSKRPYRVNVKQSVAQLKKSLTAITGLSPSKCRVFYWDAELAESSGLEELKYPGRALHSYAIVEGDEIIVQEK</sequence>
<dbReference type="AlphaFoldDB" id="A0A1W0WZL9"/>
<dbReference type="SUPFAM" id="SSF54236">
    <property type="entry name" value="Ubiquitin-like"/>
    <property type="match status" value="1"/>
</dbReference>
<evidence type="ECO:0000256" key="1">
    <source>
        <dbReference type="ARBA" id="ARBA00022614"/>
    </source>
</evidence>
<dbReference type="Pfam" id="PF13516">
    <property type="entry name" value="LRR_6"/>
    <property type="match status" value="1"/>
</dbReference>
<dbReference type="OrthoDB" id="5855206at2759"/>
<evidence type="ECO:0000256" key="2">
    <source>
        <dbReference type="ARBA" id="ARBA00022737"/>
    </source>
</evidence>
<evidence type="ECO:0000313" key="4">
    <source>
        <dbReference type="Proteomes" id="UP000192578"/>
    </source>
</evidence>
<proteinExistence type="predicted"/>
<dbReference type="InterPro" id="IPR032675">
    <property type="entry name" value="LRR_dom_sf"/>
</dbReference>
<keyword evidence="1" id="KW-0433">Leucine-rich repeat</keyword>
<organism evidence="3 4">
    <name type="scientific">Hypsibius exemplaris</name>
    <name type="common">Freshwater tardigrade</name>
    <dbReference type="NCBI Taxonomy" id="2072580"/>
    <lineage>
        <taxon>Eukaryota</taxon>
        <taxon>Metazoa</taxon>
        <taxon>Ecdysozoa</taxon>
        <taxon>Tardigrada</taxon>
        <taxon>Eutardigrada</taxon>
        <taxon>Parachela</taxon>
        <taxon>Hypsibioidea</taxon>
        <taxon>Hypsibiidae</taxon>
        <taxon>Hypsibius</taxon>
    </lineage>
</organism>
<comment type="caution">
    <text evidence="3">The sequence shown here is derived from an EMBL/GenBank/DDBJ whole genome shotgun (WGS) entry which is preliminary data.</text>
</comment>
<dbReference type="SUPFAM" id="SSF52058">
    <property type="entry name" value="L domain-like"/>
    <property type="match status" value="1"/>
</dbReference>
<keyword evidence="2" id="KW-0677">Repeat</keyword>
<dbReference type="PANTHER" id="PTHR46652:SF3">
    <property type="entry name" value="LEUCINE-RICH REPEAT-CONTAINING PROTEIN 9"/>
    <property type="match status" value="1"/>
</dbReference>
<accession>A0A1W0WZL9</accession>
<protein>
    <submittedName>
        <fullName evidence="3">Tubulin-specific chaperone cofactor E-like protein</fullName>
    </submittedName>
</protein>
<evidence type="ECO:0000313" key="3">
    <source>
        <dbReference type="EMBL" id="OQV20552.1"/>
    </source>
</evidence>
<dbReference type="InterPro" id="IPR029071">
    <property type="entry name" value="Ubiquitin-like_domsf"/>
</dbReference>
<gene>
    <name evidence="3" type="ORF">BV898_05374</name>
</gene>
<reference evidence="4" key="1">
    <citation type="submission" date="2017-01" db="EMBL/GenBank/DDBJ databases">
        <title>Comparative genomics of anhydrobiosis in the tardigrade Hypsibius dujardini.</title>
        <authorList>
            <person name="Yoshida Y."/>
            <person name="Koutsovoulos G."/>
            <person name="Laetsch D."/>
            <person name="Stevens L."/>
            <person name="Kumar S."/>
            <person name="Horikawa D."/>
            <person name="Ishino K."/>
            <person name="Komine S."/>
            <person name="Tomita M."/>
            <person name="Blaxter M."/>
            <person name="Arakawa K."/>
        </authorList>
    </citation>
    <scope>NUCLEOTIDE SEQUENCE [LARGE SCALE GENOMIC DNA]</scope>
    <source>
        <strain evidence="4">Z151</strain>
    </source>
</reference>
<keyword evidence="4" id="KW-1185">Reference proteome</keyword>
<dbReference type="PANTHER" id="PTHR46652">
    <property type="entry name" value="LEUCINE-RICH REPEAT AND IQ DOMAIN-CONTAINING PROTEIN 1-RELATED"/>
    <property type="match status" value="1"/>
</dbReference>
<dbReference type="Gene3D" id="3.80.10.10">
    <property type="entry name" value="Ribonuclease Inhibitor"/>
    <property type="match status" value="3"/>
</dbReference>
<dbReference type="Proteomes" id="UP000192578">
    <property type="component" value="Unassembled WGS sequence"/>
</dbReference>
<dbReference type="InterPro" id="IPR050836">
    <property type="entry name" value="SDS22/Internalin_LRR"/>
</dbReference>